<dbReference type="SUPFAM" id="SSF82895">
    <property type="entry name" value="TSP-1 type 1 repeat"/>
    <property type="match status" value="1"/>
</dbReference>
<dbReference type="AlphaFoldDB" id="A0ABD0PWV4"/>
<feature type="non-terminal residue" evidence="3">
    <location>
        <position position="54"/>
    </location>
</feature>
<dbReference type="InterPro" id="IPR052065">
    <property type="entry name" value="Compl_asym_regulator"/>
</dbReference>
<dbReference type="PRINTS" id="PR01705">
    <property type="entry name" value="TSP1REPEAT"/>
</dbReference>
<dbReference type="EMBL" id="JAMKFB020000013">
    <property type="protein sequence ID" value="KAL0178402.1"/>
    <property type="molecule type" value="Genomic_DNA"/>
</dbReference>
<dbReference type="PANTHER" id="PTHR22906">
    <property type="entry name" value="PROPERDIN"/>
    <property type="match status" value="1"/>
</dbReference>
<proteinExistence type="predicted"/>
<dbReference type="FunFam" id="2.20.100.10:FF:000003">
    <property type="entry name" value="Adhesion G protein-coupled receptor B2"/>
    <property type="match status" value="1"/>
</dbReference>
<dbReference type="InterPro" id="IPR036383">
    <property type="entry name" value="TSP1_rpt_sf"/>
</dbReference>
<organism evidence="3 4">
    <name type="scientific">Cirrhinus mrigala</name>
    <name type="common">Mrigala</name>
    <dbReference type="NCBI Taxonomy" id="683832"/>
    <lineage>
        <taxon>Eukaryota</taxon>
        <taxon>Metazoa</taxon>
        <taxon>Chordata</taxon>
        <taxon>Craniata</taxon>
        <taxon>Vertebrata</taxon>
        <taxon>Euteleostomi</taxon>
        <taxon>Actinopterygii</taxon>
        <taxon>Neopterygii</taxon>
        <taxon>Teleostei</taxon>
        <taxon>Ostariophysi</taxon>
        <taxon>Cypriniformes</taxon>
        <taxon>Cyprinidae</taxon>
        <taxon>Labeoninae</taxon>
        <taxon>Labeonini</taxon>
        <taxon>Cirrhinus</taxon>
    </lineage>
</organism>
<keyword evidence="4" id="KW-1185">Reference proteome</keyword>
<dbReference type="SMART" id="SM00209">
    <property type="entry name" value="TSP1"/>
    <property type="match status" value="1"/>
</dbReference>
<reference evidence="3 4" key="1">
    <citation type="submission" date="2024-05" db="EMBL/GenBank/DDBJ databases">
        <title>Genome sequencing and assembly of Indian major carp, Cirrhinus mrigala (Hamilton, 1822).</title>
        <authorList>
            <person name="Mohindra V."/>
            <person name="Chowdhury L.M."/>
            <person name="Lal K."/>
            <person name="Jena J.K."/>
        </authorList>
    </citation>
    <scope>NUCLEOTIDE SEQUENCE [LARGE SCALE GENOMIC DNA]</scope>
    <source>
        <strain evidence="3">CM1030</strain>
        <tissue evidence="3">Blood</tissue>
    </source>
</reference>
<feature type="non-terminal residue" evidence="3">
    <location>
        <position position="1"/>
    </location>
</feature>
<dbReference type="Proteomes" id="UP001529510">
    <property type="component" value="Unassembled WGS sequence"/>
</dbReference>
<dbReference type="InterPro" id="IPR000884">
    <property type="entry name" value="TSP1_rpt"/>
</dbReference>
<protein>
    <submittedName>
        <fullName evidence="3">Uncharacterized protein</fullName>
    </submittedName>
</protein>
<accession>A0ABD0PWV4</accession>
<name>A0ABD0PWV4_CIRMR</name>
<comment type="caution">
    <text evidence="3">The sequence shown here is derived from an EMBL/GenBank/DDBJ whole genome shotgun (WGS) entry which is preliminary data.</text>
</comment>
<keyword evidence="2" id="KW-1015">Disulfide bond</keyword>
<dbReference type="Pfam" id="PF00090">
    <property type="entry name" value="TSP_1"/>
    <property type="match status" value="1"/>
</dbReference>
<gene>
    <name evidence="3" type="ORF">M9458_027296</name>
</gene>
<evidence type="ECO:0000313" key="4">
    <source>
        <dbReference type="Proteomes" id="UP001529510"/>
    </source>
</evidence>
<evidence type="ECO:0000313" key="3">
    <source>
        <dbReference type="EMBL" id="KAL0178402.1"/>
    </source>
</evidence>
<dbReference type="PANTHER" id="PTHR22906:SF52">
    <property type="entry name" value="ADHESION G PROTEIN-COUPLED RECEPTOR B1"/>
    <property type="match status" value="1"/>
</dbReference>
<dbReference type="Gene3D" id="2.20.100.10">
    <property type="entry name" value="Thrombospondin type-1 (TSP1) repeat"/>
    <property type="match status" value="1"/>
</dbReference>
<evidence type="ECO:0000256" key="2">
    <source>
        <dbReference type="ARBA" id="ARBA00023157"/>
    </source>
</evidence>
<keyword evidence="1" id="KW-0677">Repeat</keyword>
<sequence length="54" mass="6029">HGTWEEWSPWSLCSFTCGRGHRTRTRTCTPPQHGGRACEGPETQSKLCNIALCP</sequence>
<dbReference type="PROSITE" id="PS50092">
    <property type="entry name" value="TSP1"/>
    <property type="match status" value="1"/>
</dbReference>
<evidence type="ECO:0000256" key="1">
    <source>
        <dbReference type="ARBA" id="ARBA00022737"/>
    </source>
</evidence>